<comment type="caution">
    <text evidence="13">The sequence shown here is derived from an EMBL/GenBank/DDBJ whole genome shotgun (WGS) entry which is preliminary data.</text>
</comment>
<dbReference type="GO" id="GO:0001817">
    <property type="term" value="P:regulation of cytokine production"/>
    <property type="evidence" value="ECO:0007669"/>
    <property type="project" value="TreeGrafter"/>
</dbReference>
<protein>
    <submittedName>
        <fullName evidence="13">ZNF3 protein</fullName>
    </submittedName>
</protein>
<dbReference type="SMART" id="SM00355">
    <property type="entry name" value="ZnF_C2H2"/>
    <property type="match status" value="3"/>
</dbReference>
<keyword evidence="9" id="KW-0804">Transcription</keyword>
<dbReference type="GO" id="GO:0001227">
    <property type="term" value="F:DNA-binding transcription repressor activity, RNA polymerase II-specific"/>
    <property type="evidence" value="ECO:0007669"/>
    <property type="project" value="TreeGrafter"/>
</dbReference>
<dbReference type="Pfam" id="PF00096">
    <property type="entry name" value="zf-C2H2"/>
    <property type="match status" value="3"/>
</dbReference>
<evidence type="ECO:0000256" key="4">
    <source>
        <dbReference type="ARBA" id="ARBA00022737"/>
    </source>
</evidence>
<evidence type="ECO:0000256" key="6">
    <source>
        <dbReference type="ARBA" id="ARBA00022833"/>
    </source>
</evidence>
<dbReference type="GO" id="GO:0008270">
    <property type="term" value="F:zinc ion binding"/>
    <property type="evidence" value="ECO:0007669"/>
    <property type="project" value="UniProtKB-KW"/>
</dbReference>
<feature type="domain" description="C2H2-type" evidence="12">
    <location>
        <begin position="80"/>
        <end position="107"/>
    </location>
</feature>
<keyword evidence="4" id="KW-0677">Repeat</keyword>
<evidence type="ECO:0000256" key="2">
    <source>
        <dbReference type="ARBA" id="ARBA00006991"/>
    </source>
</evidence>
<evidence type="ECO:0000256" key="1">
    <source>
        <dbReference type="ARBA" id="ARBA00004123"/>
    </source>
</evidence>
<dbReference type="PROSITE" id="PS00028">
    <property type="entry name" value="ZINC_FINGER_C2H2_1"/>
    <property type="match status" value="1"/>
</dbReference>
<feature type="domain" description="C2H2-type" evidence="12">
    <location>
        <begin position="28"/>
        <end position="55"/>
    </location>
</feature>
<keyword evidence="14" id="KW-1185">Reference proteome</keyword>
<keyword evidence="8" id="KW-0238">DNA-binding</keyword>
<gene>
    <name evidence="13" type="primary">Znf3_2</name>
    <name evidence="13" type="ORF">UROIND_R07304</name>
</gene>
<dbReference type="FunFam" id="3.30.160.60:FF:000681">
    <property type="entry name" value="zinc finger protein 205 isoform X1"/>
    <property type="match status" value="1"/>
</dbReference>
<name>A0A852L7T8_UROIN</name>
<dbReference type="GO" id="GO:0005654">
    <property type="term" value="C:nucleoplasm"/>
    <property type="evidence" value="ECO:0007669"/>
    <property type="project" value="TreeGrafter"/>
</dbReference>
<keyword evidence="6" id="KW-0862">Zinc</keyword>
<dbReference type="PROSITE" id="PS50157">
    <property type="entry name" value="ZINC_FINGER_C2H2_2"/>
    <property type="match status" value="2"/>
</dbReference>
<comment type="subcellular location">
    <subcellularLocation>
        <location evidence="1">Nucleus</location>
    </subcellularLocation>
</comment>
<evidence type="ECO:0000256" key="7">
    <source>
        <dbReference type="ARBA" id="ARBA00023015"/>
    </source>
</evidence>
<dbReference type="GO" id="GO:0000978">
    <property type="term" value="F:RNA polymerase II cis-regulatory region sequence-specific DNA binding"/>
    <property type="evidence" value="ECO:0007669"/>
    <property type="project" value="TreeGrafter"/>
</dbReference>
<sequence>KPHKCPKCFSSRDSLRKHLQPHLHCRSFPCPDCGKQLSSSSALVTHHRIHTGERPFECPECSKRFMATNTAGATAGAWPYPFQECGKALRESNTLRRHQRIHTGEKPYEC</sequence>
<dbReference type="EMBL" id="WBNH01011214">
    <property type="protein sequence ID" value="NXX85478.1"/>
    <property type="molecule type" value="Genomic_DNA"/>
</dbReference>
<evidence type="ECO:0000256" key="8">
    <source>
        <dbReference type="ARBA" id="ARBA00023125"/>
    </source>
</evidence>
<keyword evidence="5 11" id="KW-0863">Zinc-finger</keyword>
<dbReference type="OrthoDB" id="427030at2759"/>
<dbReference type="FunFam" id="3.30.160.60:FF:000446">
    <property type="entry name" value="Zinc finger protein"/>
    <property type="match status" value="1"/>
</dbReference>
<feature type="non-terminal residue" evidence="13">
    <location>
        <position position="1"/>
    </location>
</feature>
<evidence type="ECO:0000313" key="14">
    <source>
        <dbReference type="Proteomes" id="UP000654395"/>
    </source>
</evidence>
<dbReference type="FunFam" id="3.30.160.60:FF:001498">
    <property type="entry name" value="Zinc finger protein 404"/>
    <property type="match status" value="1"/>
</dbReference>
<evidence type="ECO:0000256" key="3">
    <source>
        <dbReference type="ARBA" id="ARBA00022723"/>
    </source>
</evidence>
<dbReference type="InterPro" id="IPR013087">
    <property type="entry name" value="Znf_C2H2_type"/>
</dbReference>
<keyword evidence="10" id="KW-0539">Nucleus</keyword>
<comment type="similarity">
    <text evidence="2">Belongs to the krueppel C2H2-type zinc-finger protein family.</text>
</comment>
<reference evidence="13" key="1">
    <citation type="submission" date="2020-02" db="EMBL/GenBank/DDBJ databases">
        <title>Bird 10,000 Genomes (B10K) Project - Family phase.</title>
        <authorList>
            <person name="Zhang G."/>
        </authorList>
    </citation>
    <scope>NUCLEOTIDE SEQUENCE</scope>
    <source>
        <strain evidence="13">B10K-DU-030-59</strain>
    </source>
</reference>
<keyword evidence="3" id="KW-0479">Metal-binding</keyword>
<evidence type="ECO:0000256" key="10">
    <source>
        <dbReference type="ARBA" id="ARBA00023242"/>
    </source>
</evidence>
<evidence type="ECO:0000256" key="9">
    <source>
        <dbReference type="ARBA" id="ARBA00023163"/>
    </source>
</evidence>
<organism evidence="13 14">
    <name type="scientific">Urocolius indicus</name>
    <name type="common">Red-faced mousebird</name>
    <name type="synonym">Colius indicus</name>
    <dbReference type="NCBI Taxonomy" id="458196"/>
    <lineage>
        <taxon>Eukaryota</taxon>
        <taxon>Metazoa</taxon>
        <taxon>Chordata</taxon>
        <taxon>Craniata</taxon>
        <taxon>Vertebrata</taxon>
        <taxon>Euteleostomi</taxon>
        <taxon>Archelosauria</taxon>
        <taxon>Archosauria</taxon>
        <taxon>Dinosauria</taxon>
        <taxon>Saurischia</taxon>
        <taxon>Theropoda</taxon>
        <taxon>Coelurosauria</taxon>
        <taxon>Aves</taxon>
        <taxon>Neognathae</taxon>
        <taxon>Neoaves</taxon>
        <taxon>Telluraves</taxon>
        <taxon>Coraciimorphae</taxon>
        <taxon>Coliiformes</taxon>
        <taxon>Coliidae</taxon>
        <taxon>Urocolius</taxon>
    </lineage>
</organism>
<dbReference type="Gene3D" id="3.30.160.60">
    <property type="entry name" value="Classic Zinc Finger"/>
    <property type="match status" value="3"/>
</dbReference>
<dbReference type="Proteomes" id="UP000654395">
    <property type="component" value="Unassembled WGS sequence"/>
</dbReference>
<dbReference type="AlphaFoldDB" id="A0A852L7T8"/>
<evidence type="ECO:0000256" key="11">
    <source>
        <dbReference type="PROSITE-ProRule" id="PRU00042"/>
    </source>
</evidence>
<dbReference type="PANTHER" id="PTHR24399:SF54">
    <property type="entry name" value="GASTRULA ZINC FINGER PROTEIN XLCGF26.1-LIKE-RELATED"/>
    <property type="match status" value="1"/>
</dbReference>
<dbReference type="SUPFAM" id="SSF57667">
    <property type="entry name" value="beta-beta-alpha zinc fingers"/>
    <property type="match status" value="2"/>
</dbReference>
<evidence type="ECO:0000256" key="5">
    <source>
        <dbReference type="ARBA" id="ARBA00022771"/>
    </source>
</evidence>
<accession>A0A852L7T8</accession>
<dbReference type="GO" id="GO:0002682">
    <property type="term" value="P:regulation of immune system process"/>
    <property type="evidence" value="ECO:0007669"/>
    <property type="project" value="TreeGrafter"/>
</dbReference>
<keyword evidence="7" id="KW-0805">Transcription regulation</keyword>
<evidence type="ECO:0000313" key="13">
    <source>
        <dbReference type="EMBL" id="NXX85478.1"/>
    </source>
</evidence>
<proteinExistence type="inferred from homology"/>
<dbReference type="PANTHER" id="PTHR24399">
    <property type="entry name" value="ZINC FINGER AND BTB DOMAIN-CONTAINING"/>
    <property type="match status" value="1"/>
</dbReference>
<dbReference type="InterPro" id="IPR036236">
    <property type="entry name" value="Znf_C2H2_sf"/>
</dbReference>
<evidence type="ECO:0000259" key="12">
    <source>
        <dbReference type="PROSITE" id="PS50157"/>
    </source>
</evidence>
<feature type="non-terminal residue" evidence="13">
    <location>
        <position position="110"/>
    </location>
</feature>